<evidence type="ECO:0000313" key="3">
    <source>
        <dbReference type="Proteomes" id="UP000095767"/>
    </source>
</evidence>
<protein>
    <submittedName>
        <fullName evidence="2">Uncharacterized protein</fullName>
    </submittedName>
</protein>
<sequence>MTHRLGGDDDGDGDSDAGVTESADPPNKPSGRIANGDESFQSTALGPGGNVTQSLLEHFKKIITKTDMLFVVPESSKGPLAWRCNNLYHDAIRFAEEGTISPVIY</sequence>
<dbReference type="Proteomes" id="UP000095767">
    <property type="component" value="Unassembled WGS sequence"/>
</dbReference>
<gene>
    <name evidence="2" type="ORF">BAE44_0008659</name>
</gene>
<feature type="region of interest" description="Disordered" evidence="1">
    <location>
        <begin position="1"/>
        <end position="47"/>
    </location>
</feature>
<organism evidence="2 3">
    <name type="scientific">Dichanthelium oligosanthes</name>
    <dbReference type="NCBI Taxonomy" id="888268"/>
    <lineage>
        <taxon>Eukaryota</taxon>
        <taxon>Viridiplantae</taxon>
        <taxon>Streptophyta</taxon>
        <taxon>Embryophyta</taxon>
        <taxon>Tracheophyta</taxon>
        <taxon>Spermatophyta</taxon>
        <taxon>Magnoliopsida</taxon>
        <taxon>Liliopsida</taxon>
        <taxon>Poales</taxon>
        <taxon>Poaceae</taxon>
        <taxon>PACMAD clade</taxon>
        <taxon>Panicoideae</taxon>
        <taxon>Panicodae</taxon>
        <taxon>Paniceae</taxon>
        <taxon>Dichantheliinae</taxon>
        <taxon>Dichanthelium</taxon>
    </lineage>
</organism>
<dbReference type="EMBL" id="LWDX02025881">
    <property type="protein sequence ID" value="OEL30319.1"/>
    <property type="molecule type" value="Genomic_DNA"/>
</dbReference>
<evidence type="ECO:0000313" key="2">
    <source>
        <dbReference type="EMBL" id="OEL30319.1"/>
    </source>
</evidence>
<proteinExistence type="predicted"/>
<name>A0A1E5VYW1_9POAL</name>
<feature type="compositionally biased region" description="Polar residues" evidence="1">
    <location>
        <begin position="38"/>
        <end position="47"/>
    </location>
</feature>
<comment type="caution">
    <text evidence="2">The sequence shown here is derived from an EMBL/GenBank/DDBJ whole genome shotgun (WGS) entry which is preliminary data.</text>
</comment>
<evidence type="ECO:0000256" key="1">
    <source>
        <dbReference type="SAM" id="MobiDB-lite"/>
    </source>
</evidence>
<accession>A0A1E5VYW1</accession>
<reference evidence="2 3" key="1">
    <citation type="submission" date="2016-09" db="EMBL/GenBank/DDBJ databases">
        <title>The draft genome of Dichanthelium oligosanthes: A C3 panicoid grass species.</title>
        <authorList>
            <person name="Studer A.J."/>
            <person name="Schnable J.C."/>
            <person name="Brutnell T.P."/>
        </authorList>
    </citation>
    <scope>NUCLEOTIDE SEQUENCE [LARGE SCALE GENOMIC DNA]</scope>
    <source>
        <strain evidence="3">cv. Kellogg 1175</strain>
        <tissue evidence="2">Leaf</tissue>
    </source>
</reference>
<keyword evidence="3" id="KW-1185">Reference proteome</keyword>
<dbReference type="AlphaFoldDB" id="A0A1E5VYW1"/>